<reference evidence="9" key="1">
    <citation type="submission" date="2025-05" db="UniProtKB">
        <authorList>
            <consortium name="RefSeq"/>
        </authorList>
    </citation>
    <scope>NUCLEOTIDE SEQUENCE [LARGE SCALE GENOMIC DNA]</scope>
</reference>
<name>A0ABM4BCM0_HYDVU</name>
<dbReference type="InterPro" id="IPR007861">
    <property type="entry name" value="DNA_mismatch_repair_MutS_clamp"/>
</dbReference>
<dbReference type="InterPro" id="IPR045076">
    <property type="entry name" value="MutS"/>
</dbReference>
<reference evidence="10" key="2">
    <citation type="submission" date="2025-08" db="UniProtKB">
        <authorList>
            <consortium name="RefSeq"/>
        </authorList>
    </citation>
    <scope>IDENTIFICATION</scope>
</reference>
<dbReference type="SUPFAM" id="SSF53150">
    <property type="entry name" value="DNA repair protein MutS, domain II"/>
    <property type="match status" value="1"/>
</dbReference>
<keyword evidence="5" id="KW-0469">Meiosis</keyword>
<feature type="domain" description="DNA mismatch repair proteins mutS family" evidence="8">
    <location>
        <begin position="711"/>
        <end position="727"/>
    </location>
</feature>
<dbReference type="Proteomes" id="UP001652625">
    <property type="component" value="Chromosome 02"/>
</dbReference>
<dbReference type="InterPro" id="IPR036187">
    <property type="entry name" value="DNA_mismatch_repair_MutS_sf"/>
</dbReference>
<feature type="coiled-coil region" evidence="6">
    <location>
        <begin position="815"/>
        <end position="842"/>
    </location>
</feature>
<dbReference type="InterPro" id="IPR007696">
    <property type="entry name" value="DNA_mismatch_repair_MutS_core"/>
</dbReference>
<keyword evidence="6" id="KW-0175">Coiled coil</keyword>
<evidence type="ECO:0000256" key="2">
    <source>
        <dbReference type="ARBA" id="ARBA00022741"/>
    </source>
</evidence>
<dbReference type="PANTHER" id="PTHR11361:SF21">
    <property type="entry name" value="MUTS PROTEIN HOMOLOG 4"/>
    <property type="match status" value="1"/>
</dbReference>
<dbReference type="Pfam" id="PF00488">
    <property type="entry name" value="MutS_V"/>
    <property type="match status" value="1"/>
</dbReference>
<evidence type="ECO:0000256" key="7">
    <source>
        <dbReference type="SAM" id="MobiDB-lite"/>
    </source>
</evidence>
<dbReference type="PANTHER" id="PTHR11361">
    <property type="entry name" value="DNA MISMATCH REPAIR PROTEIN MUTS FAMILY MEMBER"/>
    <property type="match status" value="1"/>
</dbReference>
<dbReference type="RefSeq" id="XP_065646679.1">
    <property type="nucleotide sequence ID" value="XM_065790607.1"/>
</dbReference>
<feature type="region of interest" description="Disordered" evidence="7">
    <location>
        <begin position="71"/>
        <end position="98"/>
    </location>
</feature>
<dbReference type="SMART" id="SM00534">
    <property type="entry name" value="MUTSac"/>
    <property type="match status" value="1"/>
</dbReference>
<organism evidence="9 10">
    <name type="scientific">Hydra vulgaris</name>
    <name type="common">Hydra</name>
    <name type="synonym">Hydra attenuata</name>
    <dbReference type="NCBI Taxonomy" id="6087"/>
    <lineage>
        <taxon>Eukaryota</taxon>
        <taxon>Metazoa</taxon>
        <taxon>Cnidaria</taxon>
        <taxon>Hydrozoa</taxon>
        <taxon>Hydroidolina</taxon>
        <taxon>Anthoathecata</taxon>
        <taxon>Aplanulata</taxon>
        <taxon>Hydridae</taxon>
        <taxon>Hydra</taxon>
    </lineage>
</organism>
<keyword evidence="3" id="KW-0067">ATP-binding</keyword>
<dbReference type="Gene3D" id="1.10.1420.10">
    <property type="match status" value="2"/>
</dbReference>
<dbReference type="SUPFAM" id="SSF52540">
    <property type="entry name" value="P-loop containing nucleoside triphosphate hydrolases"/>
    <property type="match status" value="1"/>
</dbReference>
<dbReference type="Pfam" id="PF05188">
    <property type="entry name" value="MutS_II"/>
    <property type="match status" value="1"/>
</dbReference>
<proteinExistence type="inferred from homology"/>
<dbReference type="GeneID" id="100208154"/>
<dbReference type="Pfam" id="PF05192">
    <property type="entry name" value="MutS_III"/>
    <property type="match status" value="1"/>
</dbReference>
<evidence type="ECO:0000256" key="3">
    <source>
        <dbReference type="ARBA" id="ARBA00022840"/>
    </source>
</evidence>
<dbReference type="PROSITE" id="PS00486">
    <property type="entry name" value="DNA_MISMATCH_REPAIR_2"/>
    <property type="match status" value="1"/>
</dbReference>
<protein>
    <submittedName>
        <fullName evidence="10">MutS protein homolog 4 isoform X5</fullName>
    </submittedName>
</protein>
<evidence type="ECO:0000256" key="4">
    <source>
        <dbReference type="ARBA" id="ARBA00023125"/>
    </source>
</evidence>
<dbReference type="Gene3D" id="3.30.420.110">
    <property type="entry name" value="MutS, connector domain"/>
    <property type="match status" value="1"/>
</dbReference>
<comment type="similarity">
    <text evidence="1">Belongs to the DNA mismatch repair MutS family.</text>
</comment>
<sequence>MSSIFTNSNFSVANSTSKRQKISSDFYTTSSNSTSLDRSAKYSFNLETPHLSWDHDGKKITKKSSGICSLQTPFQESSSNGSKHTPKTPASRTPLGNNAQTSNVVAIVEGRGMAKGEIGMACIDLKGAELIISQFSDGPTYVKILCKLQIIQPVEIIMPNTSYENGKMTQLFQVISEQFPYVTLTTVQRKYFNESKGLQYIRQLCVPEFNTVEMDVQSKYYCLATAAALLKYVEFIQNVVFAPASLKITYKGGEKTALIDMTAARHLELVHNLRNPKSKQSLYGVLNYTKTAGGARLLRSNILQPPCDLQTIQTRFDCIEELVEKEELFLNLQAIIGKFLDVDHLISSTVQIPKKEGIKVFERKIAEIIFLKHTIELVQILQNALADGQNSLFKAYYQSLDDSRFVNLLEQIKTVIHDESRYQKGALNMRTQKLFAVKPNVNGLLDVARRTHCEVVDDITEMIHQEATSTGLMLTPSYNNTRGFHITLNTNGNNNLVDALPSHFIKIVRAKSVISCTTEDLIKLNTRLDESLEEIYFLSNMVVGELMKNIRDQIGCLYKLAECISTLDLLVSLAHACTLSNYISKMIMFNILVRPEFTDTLALKQSRHPVLDRMSSLPIIPNDVYASDVSNFILITGPNMSGKSTYLRQIALLQIMAQCGSFVPAEYASFRLTNQIFVRIGSDDDIETNCSTFKLEMKEMNYILQNIRDDSLLIVDELGRGTSVEEGIGITFSICEYLLSKKAFTYFATHFHSLCDLENLYPNVENYNFEVQQVVDQTQSTENMQFTHVLVKGRTTVENYGLKLAEMSTLPVELVEKAKEIALQLQQRKNENQKSLESSKREKAVFRLVTRLLQAAKNSRLDEETLRLYLAGLKRQFIADISEE</sequence>
<dbReference type="InterPro" id="IPR027417">
    <property type="entry name" value="P-loop_NTPase"/>
</dbReference>
<keyword evidence="9" id="KW-1185">Reference proteome</keyword>
<dbReference type="PIRSF" id="PIRSF005813">
    <property type="entry name" value="MSH2"/>
    <property type="match status" value="1"/>
</dbReference>
<evidence type="ECO:0000256" key="5">
    <source>
        <dbReference type="ARBA" id="ARBA00023254"/>
    </source>
</evidence>
<dbReference type="SUPFAM" id="SSF48334">
    <property type="entry name" value="DNA repair protein MutS, domain III"/>
    <property type="match status" value="1"/>
</dbReference>
<dbReference type="InterPro" id="IPR007860">
    <property type="entry name" value="DNA_mmatch_repair_MutS_con_dom"/>
</dbReference>
<dbReference type="InterPro" id="IPR036678">
    <property type="entry name" value="MutS_con_dom_sf"/>
</dbReference>
<dbReference type="Pfam" id="PF05190">
    <property type="entry name" value="MutS_IV"/>
    <property type="match status" value="1"/>
</dbReference>
<evidence type="ECO:0000313" key="10">
    <source>
        <dbReference type="RefSeq" id="XP_065646679.1"/>
    </source>
</evidence>
<evidence type="ECO:0000256" key="1">
    <source>
        <dbReference type="ARBA" id="ARBA00006271"/>
    </source>
</evidence>
<dbReference type="InterPro" id="IPR000432">
    <property type="entry name" value="DNA_mismatch_repair_MutS_C"/>
</dbReference>
<dbReference type="InterPro" id="IPR011184">
    <property type="entry name" value="DNA_mismatch_repair_Msh2"/>
</dbReference>
<keyword evidence="2" id="KW-0547">Nucleotide-binding</keyword>
<dbReference type="Gene3D" id="3.40.50.300">
    <property type="entry name" value="P-loop containing nucleotide triphosphate hydrolases"/>
    <property type="match status" value="1"/>
</dbReference>
<gene>
    <name evidence="10" type="primary">LOC100208154</name>
</gene>
<accession>A0ABM4BCM0</accession>
<evidence type="ECO:0000313" key="9">
    <source>
        <dbReference type="Proteomes" id="UP001652625"/>
    </source>
</evidence>
<dbReference type="SMART" id="SM00533">
    <property type="entry name" value="MUTSd"/>
    <property type="match status" value="1"/>
</dbReference>
<evidence type="ECO:0000259" key="8">
    <source>
        <dbReference type="PROSITE" id="PS00486"/>
    </source>
</evidence>
<keyword evidence="4" id="KW-0238">DNA-binding</keyword>
<evidence type="ECO:0000256" key="6">
    <source>
        <dbReference type="SAM" id="Coils"/>
    </source>
</evidence>